<organism evidence="2 3">
    <name type="scientific">Morchella conica CCBAS932</name>
    <dbReference type="NCBI Taxonomy" id="1392247"/>
    <lineage>
        <taxon>Eukaryota</taxon>
        <taxon>Fungi</taxon>
        <taxon>Dikarya</taxon>
        <taxon>Ascomycota</taxon>
        <taxon>Pezizomycotina</taxon>
        <taxon>Pezizomycetes</taxon>
        <taxon>Pezizales</taxon>
        <taxon>Morchellaceae</taxon>
        <taxon>Morchella</taxon>
    </lineage>
</organism>
<name>A0A3N4KAB7_9PEZI</name>
<dbReference type="OrthoDB" id="5415729at2759"/>
<dbReference type="Proteomes" id="UP000277580">
    <property type="component" value="Unassembled WGS sequence"/>
</dbReference>
<sequence>MSGVSSNIAARTPLCSTLFFHTSHGLTEVHPVVFNLDAEGNLWRRGWGGEEKIDLSEDAKPHSTAGMAVLGRGSDIHSIFNMRLYYTNKDGKIFEHCYTQGRGWYQGALTGQFCAFPGSGLGVRGSDNGALTWLFYQDPETCGIHTMFRSSLDGAFEQTSVCFTPGMKCTEIAVDPKGNAGVFYQKPDGKITQAEATTPYEPFAGNTIYPPGTAIATTKDKMFCVTGDNKIEVNIYDPDSHKWQPPTVIEGVNVIPTAPLSANMHQPPRDGTYTITIITQKEKHEITKIGYTDPKNVVIATVN</sequence>
<keyword evidence="3" id="KW-1185">Reference proteome</keyword>
<evidence type="ECO:0000256" key="1">
    <source>
        <dbReference type="ARBA" id="ARBA00009042"/>
    </source>
</evidence>
<accession>A0A3N4KAB7</accession>
<dbReference type="InParanoid" id="A0A3N4KAB7"/>
<reference evidence="2 3" key="1">
    <citation type="journal article" date="2018" name="Nat. Ecol. Evol.">
        <title>Pezizomycetes genomes reveal the molecular basis of ectomycorrhizal truffle lifestyle.</title>
        <authorList>
            <person name="Murat C."/>
            <person name="Payen T."/>
            <person name="Noel B."/>
            <person name="Kuo A."/>
            <person name="Morin E."/>
            <person name="Chen J."/>
            <person name="Kohler A."/>
            <person name="Krizsan K."/>
            <person name="Balestrini R."/>
            <person name="Da Silva C."/>
            <person name="Montanini B."/>
            <person name="Hainaut M."/>
            <person name="Levati E."/>
            <person name="Barry K.W."/>
            <person name="Belfiori B."/>
            <person name="Cichocki N."/>
            <person name="Clum A."/>
            <person name="Dockter R.B."/>
            <person name="Fauchery L."/>
            <person name="Guy J."/>
            <person name="Iotti M."/>
            <person name="Le Tacon F."/>
            <person name="Lindquist E.A."/>
            <person name="Lipzen A."/>
            <person name="Malagnac F."/>
            <person name="Mello A."/>
            <person name="Molinier V."/>
            <person name="Miyauchi S."/>
            <person name="Poulain J."/>
            <person name="Riccioni C."/>
            <person name="Rubini A."/>
            <person name="Sitrit Y."/>
            <person name="Splivallo R."/>
            <person name="Traeger S."/>
            <person name="Wang M."/>
            <person name="Zifcakova L."/>
            <person name="Wipf D."/>
            <person name="Zambonelli A."/>
            <person name="Paolocci F."/>
            <person name="Nowrousian M."/>
            <person name="Ottonello S."/>
            <person name="Baldrian P."/>
            <person name="Spatafora J.W."/>
            <person name="Henrissat B."/>
            <person name="Nagy L.G."/>
            <person name="Aury J.M."/>
            <person name="Wincker P."/>
            <person name="Grigoriev I.V."/>
            <person name="Bonfante P."/>
            <person name="Martin F.M."/>
        </authorList>
    </citation>
    <scope>NUCLEOTIDE SEQUENCE [LARGE SCALE GENOMIC DNA]</scope>
    <source>
        <strain evidence="2 3">CCBAS932</strain>
    </source>
</reference>
<gene>
    <name evidence="2" type="ORF">P167DRAFT_404831</name>
</gene>
<proteinExistence type="inferred from homology"/>
<dbReference type="EMBL" id="ML119183">
    <property type="protein sequence ID" value="RPB07446.1"/>
    <property type="molecule type" value="Genomic_DNA"/>
</dbReference>
<dbReference type="SUPFAM" id="SSF89372">
    <property type="entry name" value="Fucose-specific lectin"/>
    <property type="match status" value="1"/>
</dbReference>
<evidence type="ECO:0008006" key="4">
    <source>
        <dbReference type="Google" id="ProtNLM"/>
    </source>
</evidence>
<dbReference type="Gene3D" id="2.120.10.70">
    <property type="entry name" value="Fucose-specific lectin"/>
    <property type="match status" value="1"/>
</dbReference>
<dbReference type="AlphaFoldDB" id="A0A3N4KAB7"/>
<protein>
    <recommendedName>
        <fullName evidence="4">Fucose-specific lectin</fullName>
    </recommendedName>
</protein>
<evidence type="ECO:0000313" key="3">
    <source>
        <dbReference type="Proteomes" id="UP000277580"/>
    </source>
</evidence>
<dbReference type="Pfam" id="PF07938">
    <property type="entry name" value="Fungal_lectin"/>
    <property type="match status" value="1"/>
</dbReference>
<dbReference type="InterPro" id="IPR012475">
    <property type="entry name" value="Fungal_lectin"/>
</dbReference>
<comment type="similarity">
    <text evidence="1">Belongs to the fungal fucose-specific lectin family.</text>
</comment>
<evidence type="ECO:0000313" key="2">
    <source>
        <dbReference type="EMBL" id="RPB07446.1"/>
    </source>
</evidence>